<dbReference type="Gene3D" id="1.20.5.1930">
    <property type="match status" value="1"/>
</dbReference>
<keyword evidence="5" id="KW-0902">Two-component regulatory system</keyword>
<accession>A0ABP7X4P8</accession>
<dbReference type="Gene3D" id="3.30.565.10">
    <property type="entry name" value="Histidine kinase-like ATPase, C-terminal domain"/>
    <property type="match status" value="1"/>
</dbReference>
<dbReference type="PANTHER" id="PTHR24421:SF10">
    <property type="entry name" value="NITRATE_NITRITE SENSOR PROTEIN NARQ"/>
    <property type="match status" value="1"/>
</dbReference>
<dbReference type="InterPro" id="IPR003594">
    <property type="entry name" value="HATPase_dom"/>
</dbReference>
<comment type="catalytic activity">
    <reaction evidence="1">
        <text>ATP + protein L-histidine = ADP + protein N-phospho-L-histidine.</text>
        <dbReference type="EC" id="2.7.13.3"/>
    </reaction>
</comment>
<reference evidence="9" key="1">
    <citation type="journal article" date="2019" name="Int. J. Syst. Evol. Microbiol.">
        <title>The Global Catalogue of Microorganisms (GCM) 10K type strain sequencing project: providing services to taxonomists for standard genome sequencing and annotation.</title>
        <authorList>
            <consortium name="The Broad Institute Genomics Platform"/>
            <consortium name="The Broad Institute Genome Sequencing Center for Infectious Disease"/>
            <person name="Wu L."/>
            <person name="Ma J."/>
        </authorList>
    </citation>
    <scope>NUCLEOTIDE SEQUENCE [LARGE SCALE GENOMIC DNA]</scope>
    <source>
        <strain evidence="9">JCM 17085</strain>
    </source>
</reference>
<keyword evidence="4" id="KW-0418">Kinase</keyword>
<evidence type="ECO:0000256" key="2">
    <source>
        <dbReference type="ARBA" id="ARBA00012438"/>
    </source>
</evidence>
<feature type="domain" description="PAS" evidence="7">
    <location>
        <begin position="188"/>
        <end position="260"/>
    </location>
</feature>
<dbReference type="CDD" id="cd16917">
    <property type="entry name" value="HATPase_UhpB-NarQ-NarX-like"/>
    <property type="match status" value="1"/>
</dbReference>
<evidence type="ECO:0000256" key="3">
    <source>
        <dbReference type="ARBA" id="ARBA00022679"/>
    </source>
</evidence>
<dbReference type="CDD" id="cd00130">
    <property type="entry name" value="PAS"/>
    <property type="match status" value="2"/>
</dbReference>
<dbReference type="RefSeq" id="WP_345107091.1">
    <property type="nucleotide sequence ID" value="NZ_BAABCV010000015.1"/>
</dbReference>
<keyword evidence="9" id="KW-1185">Reference proteome</keyword>
<dbReference type="SUPFAM" id="SSF55785">
    <property type="entry name" value="PYP-like sensor domain (PAS domain)"/>
    <property type="match status" value="2"/>
</dbReference>
<dbReference type="PANTHER" id="PTHR24421">
    <property type="entry name" value="NITRATE/NITRITE SENSOR PROTEIN NARX-RELATED"/>
    <property type="match status" value="1"/>
</dbReference>
<dbReference type="PROSITE" id="PS50109">
    <property type="entry name" value="HIS_KIN"/>
    <property type="match status" value="1"/>
</dbReference>
<dbReference type="InterPro" id="IPR036890">
    <property type="entry name" value="HATPase_C_sf"/>
</dbReference>
<dbReference type="InterPro" id="IPR035965">
    <property type="entry name" value="PAS-like_dom_sf"/>
</dbReference>
<dbReference type="InterPro" id="IPR050482">
    <property type="entry name" value="Sensor_HK_TwoCompSys"/>
</dbReference>
<protein>
    <recommendedName>
        <fullName evidence="2">histidine kinase</fullName>
        <ecNumber evidence="2">2.7.13.3</ecNumber>
    </recommendedName>
</protein>
<dbReference type="EC" id="2.7.13.3" evidence="2"/>
<evidence type="ECO:0000256" key="4">
    <source>
        <dbReference type="ARBA" id="ARBA00022777"/>
    </source>
</evidence>
<dbReference type="SUPFAM" id="SSF55874">
    <property type="entry name" value="ATPase domain of HSP90 chaperone/DNA topoisomerase II/histidine kinase"/>
    <property type="match status" value="1"/>
</dbReference>
<dbReference type="Gene3D" id="3.30.450.20">
    <property type="entry name" value="PAS domain"/>
    <property type="match status" value="2"/>
</dbReference>
<dbReference type="InterPro" id="IPR000014">
    <property type="entry name" value="PAS"/>
</dbReference>
<feature type="domain" description="PAS" evidence="7">
    <location>
        <begin position="63"/>
        <end position="133"/>
    </location>
</feature>
<dbReference type="PROSITE" id="PS50112">
    <property type="entry name" value="PAS"/>
    <property type="match status" value="2"/>
</dbReference>
<keyword evidence="3" id="KW-0808">Transferase</keyword>
<feature type="domain" description="Histidine kinase" evidence="6">
    <location>
        <begin position="433"/>
        <end position="521"/>
    </location>
</feature>
<dbReference type="Proteomes" id="UP001500841">
    <property type="component" value="Unassembled WGS sequence"/>
</dbReference>
<dbReference type="Pfam" id="PF02518">
    <property type="entry name" value="HATPase_c"/>
    <property type="match status" value="1"/>
</dbReference>
<organism evidence="8 9">
    <name type="scientific">Mucilaginibacter panaciglaebae</name>
    <dbReference type="NCBI Taxonomy" id="502331"/>
    <lineage>
        <taxon>Bacteria</taxon>
        <taxon>Pseudomonadati</taxon>
        <taxon>Bacteroidota</taxon>
        <taxon>Sphingobacteriia</taxon>
        <taxon>Sphingobacteriales</taxon>
        <taxon>Sphingobacteriaceae</taxon>
        <taxon>Mucilaginibacter</taxon>
    </lineage>
</organism>
<dbReference type="SMART" id="SM00387">
    <property type="entry name" value="HATPase_c"/>
    <property type="match status" value="1"/>
</dbReference>
<dbReference type="Pfam" id="PF08447">
    <property type="entry name" value="PAS_3"/>
    <property type="match status" value="1"/>
</dbReference>
<sequence length="522" mass="58970">MRNNTLTLLRQKAENILAEHKPADTRATQLEVNKLFHELQVYQLELEMQVEELRNITIELETQKKKFQHLFNAAPVGYLIVNKHGIIRDTNKMVVKLLKQDKQMLLSKPLSTFIHFDDIELFYMFLRHLMKVRIPQQCTVRIRVDNANCLTVRLSAISLDLDESDSYCYITLTDITESEQAQEKLQEANRRLELALDASGTGIWEVDIRTGGIVLDQDSQRLLDVRPFGFKGNLDGLLELIHPADRDKFQEELRYSITAGCNFNQVFRNFSTAENLCYFQARAKRIDTDYHKFIGTITNVTEKMKLEEEARALKEKQQQAVIAATIDAEEKERKRVSEALHNGIGQLLYGLKLSLGPIQNTQPEIFKQINQLLTQAIHDTRNISHELAPGTLVDFGLKAALEEMAGRFAGQVHFNLQVLGISAKSDRNLLLSIYRIVQELVNNSLRHGKADALKIGIERTKKAITIEVTDNGCGFGANAGERFGNGLAGIKNRLLVYNGSLDIKSTAGAGASVKIVLKQFPV</sequence>
<dbReference type="SMART" id="SM00091">
    <property type="entry name" value="PAS"/>
    <property type="match status" value="2"/>
</dbReference>
<evidence type="ECO:0000256" key="1">
    <source>
        <dbReference type="ARBA" id="ARBA00000085"/>
    </source>
</evidence>
<evidence type="ECO:0000259" key="7">
    <source>
        <dbReference type="PROSITE" id="PS50112"/>
    </source>
</evidence>
<dbReference type="NCBIfam" id="TIGR00229">
    <property type="entry name" value="sensory_box"/>
    <property type="match status" value="1"/>
</dbReference>
<evidence type="ECO:0000256" key="5">
    <source>
        <dbReference type="ARBA" id="ARBA00023012"/>
    </source>
</evidence>
<comment type="caution">
    <text evidence="8">The sequence shown here is derived from an EMBL/GenBank/DDBJ whole genome shotgun (WGS) entry which is preliminary data.</text>
</comment>
<evidence type="ECO:0000313" key="9">
    <source>
        <dbReference type="Proteomes" id="UP001500841"/>
    </source>
</evidence>
<dbReference type="EMBL" id="BAABCV010000015">
    <property type="protein sequence ID" value="GAA4104711.1"/>
    <property type="molecule type" value="Genomic_DNA"/>
</dbReference>
<gene>
    <name evidence="8" type="ORF">GCM10022392_32880</name>
</gene>
<evidence type="ECO:0000313" key="8">
    <source>
        <dbReference type="EMBL" id="GAA4104711.1"/>
    </source>
</evidence>
<name>A0ABP7X4P8_9SPHI</name>
<dbReference type="Pfam" id="PF13426">
    <property type="entry name" value="PAS_9"/>
    <property type="match status" value="1"/>
</dbReference>
<dbReference type="InterPro" id="IPR013655">
    <property type="entry name" value="PAS_fold_3"/>
</dbReference>
<evidence type="ECO:0000259" key="6">
    <source>
        <dbReference type="PROSITE" id="PS50109"/>
    </source>
</evidence>
<proteinExistence type="predicted"/>
<dbReference type="InterPro" id="IPR005467">
    <property type="entry name" value="His_kinase_dom"/>
</dbReference>